<sequence>MLSVVYSVIKVNYLNTGIPRNPTVFPPSRTSLQLTSSLLGLQEEPFHQLSFHQTFWTLEASLTI</sequence>
<gene>
    <name evidence="1" type="ORF">HOLleu_18771</name>
</gene>
<comment type="caution">
    <text evidence="1">The sequence shown here is derived from an EMBL/GenBank/DDBJ whole genome shotgun (WGS) entry which is preliminary data.</text>
</comment>
<name>A0A9Q1C3C7_HOLLE</name>
<evidence type="ECO:0000313" key="1">
    <source>
        <dbReference type="EMBL" id="KAJ8037847.1"/>
    </source>
</evidence>
<organism evidence="1 2">
    <name type="scientific">Holothuria leucospilota</name>
    <name type="common">Black long sea cucumber</name>
    <name type="synonym">Mertensiothuria leucospilota</name>
    <dbReference type="NCBI Taxonomy" id="206669"/>
    <lineage>
        <taxon>Eukaryota</taxon>
        <taxon>Metazoa</taxon>
        <taxon>Echinodermata</taxon>
        <taxon>Eleutherozoa</taxon>
        <taxon>Echinozoa</taxon>
        <taxon>Holothuroidea</taxon>
        <taxon>Aspidochirotacea</taxon>
        <taxon>Aspidochirotida</taxon>
        <taxon>Holothuriidae</taxon>
        <taxon>Holothuria</taxon>
    </lineage>
</organism>
<proteinExistence type="predicted"/>
<protein>
    <submittedName>
        <fullName evidence="1">Uncharacterized protein</fullName>
    </submittedName>
</protein>
<evidence type="ECO:0000313" key="2">
    <source>
        <dbReference type="Proteomes" id="UP001152320"/>
    </source>
</evidence>
<dbReference type="EMBL" id="JAIZAY010000008">
    <property type="protein sequence ID" value="KAJ8037847.1"/>
    <property type="molecule type" value="Genomic_DNA"/>
</dbReference>
<reference evidence="1" key="1">
    <citation type="submission" date="2021-10" db="EMBL/GenBank/DDBJ databases">
        <title>Tropical sea cucumber genome reveals ecological adaptation and Cuvierian tubules defense mechanism.</title>
        <authorList>
            <person name="Chen T."/>
        </authorList>
    </citation>
    <scope>NUCLEOTIDE SEQUENCE</scope>
    <source>
        <strain evidence="1">Nanhai2018</strain>
        <tissue evidence="1">Muscle</tissue>
    </source>
</reference>
<dbReference type="AlphaFoldDB" id="A0A9Q1C3C7"/>
<keyword evidence="2" id="KW-1185">Reference proteome</keyword>
<accession>A0A9Q1C3C7</accession>
<dbReference type="Proteomes" id="UP001152320">
    <property type="component" value="Chromosome 8"/>
</dbReference>